<feature type="compositionally biased region" description="Polar residues" evidence="1">
    <location>
        <begin position="8"/>
        <end position="23"/>
    </location>
</feature>
<comment type="caution">
    <text evidence="2">The sequence shown here is derived from an EMBL/GenBank/DDBJ whole genome shotgun (WGS) entry which is preliminary data.</text>
</comment>
<name>A0A5J4T988_9EUKA</name>
<feature type="region of interest" description="Disordered" evidence="1">
    <location>
        <begin position="191"/>
        <end position="216"/>
    </location>
</feature>
<feature type="compositionally biased region" description="Basic residues" evidence="1">
    <location>
        <begin position="207"/>
        <end position="216"/>
    </location>
</feature>
<evidence type="ECO:0000256" key="1">
    <source>
        <dbReference type="SAM" id="MobiDB-lite"/>
    </source>
</evidence>
<evidence type="ECO:0000313" key="3">
    <source>
        <dbReference type="Proteomes" id="UP000324800"/>
    </source>
</evidence>
<dbReference type="AlphaFoldDB" id="A0A5J4T988"/>
<sequence length="254" mass="29323">MGMETEQRNSQNETEEAFTSPTRSILFEKMGKDRNRDNSKKNCKIIKNDKLSNIVILRSLTLPEHNGPSESISSKTEKMKASITAQIIQILPQMTMKTDAALSGWVFTLEQELEMIVIAHGTWNKKQTKLTINIGEIKAMTQGLRSFAKVLKKFASSILCSQKRQQYSRFRQQKMEIINIINKENQTGTLNNRKARNIDPDYSPSRSQKRNSKRIKQTINSWRLQDKDEDFSTDMSSDEFEPNNRLIFTTLLQP</sequence>
<gene>
    <name evidence="2" type="ORF">EZS28_049941</name>
</gene>
<feature type="non-terminal residue" evidence="2">
    <location>
        <position position="254"/>
    </location>
</feature>
<dbReference type="EMBL" id="SNRW01036147">
    <property type="protein sequence ID" value="KAA6354532.1"/>
    <property type="molecule type" value="Genomic_DNA"/>
</dbReference>
<feature type="compositionally biased region" description="Basic and acidic residues" evidence="1">
    <location>
        <begin position="29"/>
        <end position="40"/>
    </location>
</feature>
<accession>A0A5J4T988</accession>
<dbReference type="Proteomes" id="UP000324800">
    <property type="component" value="Unassembled WGS sequence"/>
</dbReference>
<proteinExistence type="predicted"/>
<evidence type="ECO:0000313" key="2">
    <source>
        <dbReference type="EMBL" id="KAA6354532.1"/>
    </source>
</evidence>
<protein>
    <submittedName>
        <fullName evidence="2">Uncharacterized protein</fullName>
    </submittedName>
</protein>
<organism evidence="2 3">
    <name type="scientific">Streblomastix strix</name>
    <dbReference type="NCBI Taxonomy" id="222440"/>
    <lineage>
        <taxon>Eukaryota</taxon>
        <taxon>Metamonada</taxon>
        <taxon>Preaxostyla</taxon>
        <taxon>Oxymonadida</taxon>
        <taxon>Streblomastigidae</taxon>
        <taxon>Streblomastix</taxon>
    </lineage>
</organism>
<feature type="region of interest" description="Disordered" evidence="1">
    <location>
        <begin position="1"/>
        <end position="40"/>
    </location>
</feature>
<reference evidence="2 3" key="1">
    <citation type="submission" date="2019-03" db="EMBL/GenBank/DDBJ databases">
        <title>Single cell metagenomics reveals metabolic interactions within the superorganism composed of flagellate Streblomastix strix and complex community of Bacteroidetes bacteria on its surface.</title>
        <authorList>
            <person name="Treitli S.C."/>
            <person name="Kolisko M."/>
            <person name="Husnik F."/>
            <person name="Keeling P."/>
            <person name="Hampl V."/>
        </authorList>
    </citation>
    <scope>NUCLEOTIDE SEQUENCE [LARGE SCALE GENOMIC DNA]</scope>
    <source>
        <strain evidence="2">ST1C</strain>
    </source>
</reference>